<accession>A0AAJ5AGB7</accession>
<reference evidence="1 2" key="1">
    <citation type="submission" date="2018-08" db="EMBL/GenBank/DDBJ databases">
        <authorList>
            <consortium name="Pathogen Informatics"/>
        </authorList>
    </citation>
    <scope>NUCLEOTIDE SEQUENCE [LARGE SCALE GENOMIC DNA]</scope>
    <source>
        <strain evidence="1 2">EuSCAPE_GR003</strain>
    </source>
</reference>
<name>A0AAJ5AGB7_KLEPN</name>
<dbReference type="AlphaFoldDB" id="A0AAJ5AGB7"/>
<evidence type="ECO:0000313" key="1">
    <source>
        <dbReference type="EMBL" id="SVN67377.1"/>
    </source>
</evidence>
<dbReference type="EMBL" id="UIUC01000074">
    <property type="protein sequence ID" value="SVN67377.1"/>
    <property type="molecule type" value="Genomic_DNA"/>
</dbReference>
<evidence type="ECO:0000313" key="2">
    <source>
        <dbReference type="Proteomes" id="UP000258905"/>
    </source>
</evidence>
<dbReference type="Proteomes" id="UP000258905">
    <property type="component" value="Unassembled WGS sequence"/>
</dbReference>
<organism evidence="1 2">
    <name type="scientific">Klebsiella pneumoniae</name>
    <dbReference type="NCBI Taxonomy" id="573"/>
    <lineage>
        <taxon>Bacteria</taxon>
        <taxon>Pseudomonadati</taxon>
        <taxon>Pseudomonadota</taxon>
        <taxon>Gammaproteobacteria</taxon>
        <taxon>Enterobacterales</taxon>
        <taxon>Enterobacteriaceae</taxon>
        <taxon>Klebsiella/Raoultella group</taxon>
        <taxon>Klebsiella</taxon>
        <taxon>Klebsiella pneumoniae complex</taxon>
    </lineage>
</organism>
<comment type="caution">
    <text evidence="1">The sequence shown here is derived from an EMBL/GenBank/DDBJ whole genome shotgun (WGS) entry which is preliminary data.</text>
</comment>
<dbReference type="RefSeq" id="WP_064106754.1">
    <property type="nucleotide sequence ID" value="NZ_CAKNCU010000032.1"/>
</dbReference>
<gene>
    <name evidence="1" type="ORF">SAMEA3649591_05443</name>
</gene>
<sequence>MQKKYTIKLEQLRTDLDDYKKSRFVHSDKLMYDGINVNDRDRLITEIKNYIKDNDVINTETIINKLFPTKTPHLFISHKSEDAKEAITLANILHSKFGIESFIDSQVWHHINDIQKILDEEFSKKSENLYDYKKSNIVSSNIFSMLSSSLYRTIDDSDGFIYIDRNDAHEDIGISKSNMVNIKTESPWIYLENIYTNSLRIKKHNRERIILEKSGLNNYAADSQVSIEERKEPKFIYSTNLVNAVKIKSLNNAFNVQYDKTKKHPLEGLDYFYNIILV</sequence>
<protein>
    <submittedName>
        <fullName evidence="1">Uncharacterized protein</fullName>
    </submittedName>
</protein>
<proteinExistence type="predicted"/>